<proteinExistence type="predicted"/>
<sequence length="239" mass="24045">MSQPVHRKRVTAGLLAAAASVAAVAAAAPAQAATGGFPFSDYSLNGSAAFVSASDSPSSVLRLTGGGYRQAGSAWGGEQIDLTRSFETSFGVHLRGNAPGADGVAFLVQAVGPRALGGWGGGLGYRGIRQSVAVELDDFRNPGDADASHAGVVLRGNPDYHLAAAPTGTPLFGAPVTVRVAYDAGAHNLTVHLGGRQLISTTVDLAAQVGADRAWAGFTGATGSTTSTQEILDWSLSVG</sequence>
<keyword evidence="2" id="KW-0430">Lectin</keyword>
<dbReference type="PANTHER" id="PTHR32401:SF48">
    <property type="entry name" value="LEGUME LECTIN DOMAIN-CONTAINING PROTEIN"/>
    <property type="match status" value="1"/>
</dbReference>
<dbReference type="PANTHER" id="PTHR32401">
    <property type="entry name" value="CONCANAVALIN A-LIKE LECTIN FAMILY PROTEIN"/>
    <property type="match status" value="1"/>
</dbReference>
<protein>
    <submittedName>
        <fullName evidence="2">Legume lectin domain-containing protein</fullName>
    </submittedName>
</protein>
<dbReference type="AlphaFoldDB" id="A0A285ILC2"/>
<dbReference type="RefSeq" id="WP_179855269.1">
    <property type="nucleotide sequence ID" value="NZ_OBDY01000008.1"/>
</dbReference>
<dbReference type="Pfam" id="PF18483">
    <property type="entry name" value="Lectin_L-type_dom"/>
    <property type="match status" value="1"/>
</dbReference>
<dbReference type="Gene3D" id="2.60.120.200">
    <property type="match status" value="1"/>
</dbReference>
<evidence type="ECO:0000256" key="1">
    <source>
        <dbReference type="SAM" id="SignalP"/>
    </source>
</evidence>
<dbReference type="GO" id="GO:0030246">
    <property type="term" value="F:carbohydrate binding"/>
    <property type="evidence" value="ECO:0007669"/>
    <property type="project" value="UniProtKB-KW"/>
</dbReference>
<accession>A0A285ILC2</accession>
<keyword evidence="3" id="KW-1185">Reference proteome</keyword>
<dbReference type="Proteomes" id="UP000219612">
    <property type="component" value="Unassembled WGS sequence"/>
</dbReference>
<dbReference type="EMBL" id="OBDY01000008">
    <property type="protein sequence ID" value="SNY47771.1"/>
    <property type="molecule type" value="Genomic_DNA"/>
</dbReference>
<name>A0A285ILC2_9ACTN</name>
<dbReference type="CDD" id="cd01951">
    <property type="entry name" value="lectin_L-type"/>
    <property type="match status" value="1"/>
</dbReference>
<dbReference type="PROSITE" id="PS51318">
    <property type="entry name" value="TAT"/>
    <property type="match status" value="1"/>
</dbReference>
<feature type="chain" id="PRO_5012877027" evidence="1">
    <location>
        <begin position="33"/>
        <end position="239"/>
    </location>
</feature>
<keyword evidence="1" id="KW-0732">Signal</keyword>
<dbReference type="SUPFAM" id="SSF49899">
    <property type="entry name" value="Concanavalin A-like lectins/glucanases"/>
    <property type="match status" value="1"/>
</dbReference>
<reference evidence="3" key="1">
    <citation type="submission" date="2017-09" db="EMBL/GenBank/DDBJ databases">
        <authorList>
            <person name="Varghese N."/>
            <person name="Submissions S."/>
        </authorList>
    </citation>
    <scope>NUCLEOTIDE SEQUENCE [LARGE SCALE GENOMIC DNA]</scope>
    <source>
        <strain evidence="3">CGMCC 4.6857</strain>
    </source>
</reference>
<evidence type="ECO:0000313" key="3">
    <source>
        <dbReference type="Proteomes" id="UP000219612"/>
    </source>
</evidence>
<organism evidence="2 3">
    <name type="scientific">Paractinoplanes atraurantiacus</name>
    <dbReference type="NCBI Taxonomy" id="1036182"/>
    <lineage>
        <taxon>Bacteria</taxon>
        <taxon>Bacillati</taxon>
        <taxon>Actinomycetota</taxon>
        <taxon>Actinomycetes</taxon>
        <taxon>Micromonosporales</taxon>
        <taxon>Micromonosporaceae</taxon>
        <taxon>Paractinoplanes</taxon>
    </lineage>
</organism>
<gene>
    <name evidence="2" type="ORF">SAMN05421748_108211</name>
</gene>
<dbReference type="InterPro" id="IPR050258">
    <property type="entry name" value="Leguminous_Lectin"/>
</dbReference>
<dbReference type="InterPro" id="IPR056573">
    <property type="entry name" value="Lectin_L-type_dom"/>
</dbReference>
<dbReference type="InterPro" id="IPR006311">
    <property type="entry name" value="TAT_signal"/>
</dbReference>
<evidence type="ECO:0000313" key="2">
    <source>
        <dbReference type="EMBL" id="SNY47771.1"/>
    </source>
</evidence>
<dbReference type="InterPro" id="IPR013320">
    <property type="entry name" value="ConA-like_dom_sf"/>
</dbReference>
<feature type="signal peptide" evidence="1">
    <location>
        <begin position="1"/>
        <end position="32"/>
    </location>
</feature>